<dbReference type="AlphaFoldDB" id="A0A0S7C1T6"/>
<keyword evidence="4" id="KW-1185">Reference proteome</keyword>
<dbReference type="Proteomes" id="UP000053091">
    <property type="component" value="Unassembled WGS sequence"/>
</dbReference>
<evidence type="ECO:0000313" key="4">
    <source>
        <dbReference type="Proteomes" id="UP000053091"/>
    </source>
</evidence>
<name>A0A0S7C1T6_9BACT</name>
<evidence type="ECO:0000259" key="2">
    <source>
        <dbReference type="Pfam" id="PF18962"/>
    </source>
</evidence>
<evidence type="ECO:0000313" key="3">
    <source>
        <dbReference type="EMBL" id="GAP42936.1"/>
    </source>
</evidence>
<feature type="chain" id="PRO_5006633489" evidence="1">
    <location>
        <begin position="20"/>
        <end position="335"/>
    </location>
</feature>
<feature type="domain" description="Secretion system C-terminal sorting" evidence="2">
    <location>
        <begin position="257"/>
        <end position="331"/>
    </location>
</feature>
<evidence type="ECO:0000256" key="1">
    <source>
        <dbReference type="SAM" id="SignalP"/>
    </source>
</evidence>
<dbReference type="InterPro" id="IPR026444">
    <property type="entry name" value="Secre_tail"/>
</dbReference>
<proteinExistence type="predicted"/>
<dbReference type="RefSeq" id="WP_062039540.1">
    <property type="nucleotide sequence ID" value="NZ_DF968182.1"/>
</dbReference>
<accession>A0A0S7C1T6</accession>
<dbReference type="STRING" id="1678841.TBC1_111077"/>
<organism evidence="3">
    <name type="scientific">Lentimicrobium saccharophilum</name>
    <dbReference type="NCBI Taxonomy" id="1678841"/>
    <lineage>
        <taxon>Bacteria</taxon>
        <taxon>Pseudomonadati</taxon>
        <taxon>Bacteroidota</taxon>
        <taxon>Bacteroidia</taxon>
        <taxon>Bacteroidales</taxon>
        <taxon>Lentimicrobiaceae</taxon>
        <taxon>Lentimicrobium</taxon>
    </lineage>
</organism>
<gene>
    <name evidence="3" type="ORF">TBC1_111077</name>
</gene>
<dbReference type="NCBIfam" id="TIGR04183">
    <property type="entry name" value="Por_Secre_tail"/>
    <property type="match status" value="1"/>
</dbReference>
<dbReference type="PATRIC" id="fig|1678841.3.peg.1219"/>
<dbReference type="Pfam" id="PF18962">
    <property type="entry name" value="Por_Secre_tail"/>
    <property type="match status" value="1"/>
</dbReference>
<reference evidence="3" key="1">
    <citation type="journal article" date="2015" name="Genome Announc.">
        <title>Draft Genome Sequence of Bacteroidales Strain TBC1, a Novel Isolate from a Methanogenic Wastewater Treatment System.</title>
        <authorList>
            <person name="Tourlousse D.M."/>
            <person name="Matsuura N."/>
            <person name="Sun L."/>
            <person name="Toyonaga M."/>
            <person name="Kuroda K."/>
            <person name="Ohashi A."/>
            <person name="Cruz R."/>
            <person name="Yamaguchi T."/>
            <person name="Sekiguchi Y."/>
        </authorList>
    </citation>
    <scope>NUCLEOTIDE SEQUENCE [LARGE SCALE GENOMIC DNA]</scope>
    <source>
        <strain evidence="3">TBC1</strain>
    </source>
</reference>
<protein>
    <submittedName>
        <fullName evidence="3">Protein containing Por secretion system C-terminal sorting domain</fullName>
    </submittedName>
</protein>
<dbReference type="EMBL" id="DF968182">
    <property type="protein sequence ID" value="GAP42936.1"/>
    <property type="molecule type" value="Genomic_DNA"/>
</dbReference>
<feature type="signal peptide" evidence="1">
    <location>
        <begin position="1"/>
        <end position="19"/>
    </location>
</feature>
<dbReference type="OrthoDB" id="596345at2"/>
<keyword evidence="1" id="KW-0732">Signal</keyword>
<sequence length="335" mass="37573">MKKIWILLSFLIIKNFLFGQDTPYFSTTSMEDYIEINNPISVNNGEIWNEGSVYPIDFDFNFTVFDQEYSSLYVHAGGGISFPADGKGIQIYHTPFGGYLLKDKGVDSSLSGIDYEVVGEEGQYIIKIQWKNAGFVQWFSTSDTSDFVDFQIWIFQEDAHFELHFGDYQADPGTYGYPEGISDPDPGPSIKFAYDDCSNILSYYDAADNPLYDFFNMCLPPCYWFIDGTPSEGTTYRIIPNEGFVGISENDLSGVSVFPNPATDVIQIENINELSFIESVCIVDVLGNVILEFRKNEISGSALTLNIETIPVGVYCIRINSGNALLTKKLIKNSI</sequence>